<name>A0A2A5T4X9_9GAMM</name>
<dbReference type="EMBL" id="NBYY01000011">
    <property type="protein sequence ID" value="PCS23201.1"/>
    <property type="molecule type" value="Genomic_DNA"/>
</dbReference>
<evidence type="ECO:0000313" key="1">
    <source>
        <dbReference type="EMBL" id="PCS23201.1"/>
    </source>
</evidence>
<keyword evidence="2" id="KW-1185">Reference proteome</keyword>
<dbReference type="Proteomes" id="UP000219020">
    <property type="component" value="Unassembled WGS sequence"/>
</dbReference>
<organism evidence="1 2">
    <name type="scientific">Candidatus Enterovibrio escicola</name>
    <dbReference type="NCBI Taxonomy" id="1927127"/>
    <lineage>
        <taxon>Bacteria</taxon>
        <taxon>Pseudomonadati</taxon>
        <taxon>Pseudomonadota</taxon>
        <taxon>Gammaproteobacteria</taxon>
        <taxon>Vibrionales</taxon>
        <taxon>Vibrionaceae</taxon>
        <taxon>Enterovibrio</taxon>
    </lineage>
</organism>
<protein>
    <submittedName>
        <fullName evidence="1">Uncharacterized protein</fullName>
    </submittedName>
</protein>
<proteinExistence type="predicted"/>
<evidence type="ECO:0000313" key="2">
    <source>
        <dbReference type="Proteomes" id="UP000219020"/>
    </source>
</evidence>
<comment type="caution">
    <text evidence="1">The sequence shown here is derived from an EMBL/GenBank/DDBJ whole genome shotgun (WGS) entry which is preliminary data.</text>
</comment>
<sequence length="39" mass="4616">MALFPKYLNSSQFLQLDRHGVRREMMMGKGKAKHQTHDQ</sequence>
<reference evidence="2" key="1">
    <citation type="submission" date="2017-04" db="EMBL/GenBank/DDBJ databases">
        <title>Genome evolution of the luminous symbionts of deep sea anglerfish.</title>
        <authorList>
            <person name="Hendry T.A."/>
        </authorList>
    </citation>
    <scope>NUCLEOTIDE SEQUENCE [LARGE SCALE GENOMIC DNA]</scope>
</reference>
<gene>
    <name evidence="1" type="ORF">BTN49_1197</name>
</gene>
<dbReference type="AlphaFoldDB" id="A0A2A5T4X9"/>
<accession>A0A2A5T4X9</accession>